<organism evidence="1">
    <name type="scientific">Klebsiella oxytoca</name>
    <dbReference type="NCBI Taxonomy" id="571"/>
    <lineage>
        <taxon>Bacteria</taxon>
        <taxon>Pseudomonadati</taxon>
        <taxon>Pseudomonadota</taxon>
        <taxon>Gammaproteobacteria</taxon>
        <taxon>Enterobacterales</taxon>
        <taxon>Enterobacteriaceae</taxon>
        <taxon>Klebsiella/Raoultella group</taxon>
        <taxon>Klebsiella</taxon>
    </lineage>
</organism>
<sequence length="41" mass="4130">MDKGAAHEKALGHESGAALQKMIAGSACRTSAGAQKGLKTF</sequence>
<proteinExistence type="predicted"/>
<keyword evidence="1" id="KW-0614">Plasmid</keyword>
<dbReference type="EMBL" id="KY913898">
    <property type="protein sequence ID" value="ASD48926.1"/>
    <property type="molecule type" value="Genomic_DNA"/>
</dbReference>
<protein>
    <submittedName>
        <fullName evidence="1">Uncharacterized protein</fullName>
    </submittedName>
</protein>
<evidence type="ECO:0000313" key="1">
    <source>
        <dbReference type="EMBL" id="ASD48926.1"/>
    </source>
</evidence>
<dbReference type="AlphaFoldDB" id="A0A1Z3MM88"/>
<name>A0A1Z3MM88_KLEOX</name>
<reference evidence="1" key="1">
    <citation type="submission" date="2017-04" db="EMBL/GenBank/DDBJ databases">
        <title>First report of Klebsiella oxytoca strain simultaneously producing NDM-1, IMP-4 and KPC-2 carbapenemases.</title>
        <authorList>
            <person name="Wang J."/>
            <person name="Li J."/>
            <person name="Yuan M."/>
            <person name="Chen H."/>
            <person name="Jia Y."/>
            <person name="Zhu X."/>
            <person name="Bai L."/>
            <person name="Bai X."/>
            <person name="Fanning S."/>
        </authorList>
    </citation>
    <scope>NUCLEOTIDE SEQUENCE</scope>
    <source>
        <strain evidence="1">PKOX3</strain>
        <plasmid evidence="1">p2-OXA</plasmid>
    </source>
</reference>
<accession>A0A1Z3MM88</accession>
<geneLocation type="plasmid" evidence="1">
    <name>p2-OXA</name>
</geneLocation>